<dbReference type="InterPro" id="IPR053967">
    <property type="entry name" value="LlgE_F_G-like_D1"/>
</dbReference>
<evidence type="ECO:0000259" key="9">
    <source>
        <dbReference type="Pfam" id="PF22692"/>
    </source>
</evidence>
<dbReference type="EMBL" id="AP027370">
    <property type="protein sequence ID" value="BDY13087.1"/>
    <property type="molecule type" value="Genomic_DNA"/>
</dbReference>
<dbReference type="SUPFAM" id="SSF117143">
    <property type="entry name" value="Flagellar hook protein flgE"/>
    <property type="match status" value="1"/>
</dbReference>
<gene>
    <name evidence="10" type="primary">flgE</name>
    <name evidence="10" type="ORF">HCR_13990</name>
</gene>
<dbReference type="InterPro" id="IPR001444">
    <property type="entry name" value="Flag_bb_rod_N"/>
</dbReference>
<dbReference type="Pfam" id="PF06429">
    <property type="entry name" value="Flg_bbr_C"/>
    <property type="match status" value="1"/>
</dbReference>
<organism evidence="10 11">
    <name type="scientific">Hydrogenimonas cancrithermarum</name>
    <dbReference type="NCBI Taxonomy" id="2993563"/>
    <lineage>
        <taxon>Bacteria</taxon>
        <taxon>Pseudomonadati</taxon>
        <taxon>Campylobacterota</taxon>
        <taxon>Epsilonproteobacteria</taxon>
        <taxon>Campylobacterales</taxon>
        <taxon>Hydrogenimonadaceae</taxon>
        <taxon>Hydrogenimonas</taxon>
    </lineage>
</organism>
<keyword evidence="4 5" id="KW-0975">Bacterial flagellum</keyword>
<dbReference type="PANTHER" id="PTHR30435">
    <property type="entry name" value="FLAGELLAR PROTEIN"/>
    <property type="match status" value="1"/>
</dbReference>
<feature type="domain" description="Flagellar basal-body/hook protein C-terminal" evidence="7">
    <location>
        <begin position="387"/>
        <end position="430"/>
    </location>
</feature>
<evidence type="ECO:0000256" key="2">
    <source>
        <dbReference type="ARBA" id="ARBA00009677"/>
    </source>
</evidence>
<feature type="domain" description="Flagellar hook protein FlgE/F/G-like D1" evidence="9">
    <location>
        <begin position="89"/>
        <end position="136"/>
    </location>
</feature>
<dbReference type="InterPro" id="IPR011491">
    <property type="entry name" value="FlgE_D2"/>
</dbReference>
<dbReference type="Pfam" id="PF07559">
    <property type="entry name" value="FlgE_D2"/>
    <property type="match status" value="1"/>
</dbReference>
<proteinExistence type="inferred from homology"/>
<accession>A0ABN6WYA2</accession>
<dbReference type="InterPro" id="IPR037058">
    <property type="entry name" value="Falgellar_hook_FlgE_sf"/>
</dbReference>
<dbReference type="InterPro" id="IPR020013">
    <property type="entry name" value="Flagellar_FlgE/F/G"/>
</dbReference>
<evidence type="ECO:0000256" key="5">
    <source>
        <dbReference type="RuleBase" id="RU362116"/>
    </source>
</evidence>
<feature type="domain" description="Flagellar hook protein FlgE D2" evidence="8">
    <location>
        <begin position="214"/>
        <end position="278"/>
    </location>
</feature>
<evidence type="ECO:0000256" key="3">
    <source>
        <dbReference type="ARBA" id="ARBA00019015"/>
    </source>
</evidence>
<keyword evidence="10" id="KW-0282">Flagellum</keyword>
<sequence>MNTSFYNGVSGVKTYQSGIDVWGNNIANVNTVGYKANLPEFGSIFSQTLVDGNNSPTEDQTGLGSRLASTAISMNQGTLQQSDNALDLAIQGDGWFGVSGINNQQFYTRSGNFSTNAEGYIVDGSGNFLLGTSADNIGLMPDPEDPTKTIPVLTKSVEYVNLTTPQGQGKLQLPTRMYYPPEASTKAEFKANLPVDYGTGQIFNLRAGLIAPDGSKHTLTIAFTKSAEQPELGTSWKYRAYIDEEGTPSSEVLGTLEFDERGALKTLPATFSIDNHGGPVMVTLGTTPYDGLVSIAGADIASSSVADGFPEGYLDGYRIDQEANIIASFDNGRLSSIGKIAVFHFQNDQGLEKAGGNIFRTSSNSGGPHFFTDNEGNTVLGAQVINNALENSNVSLATALTELIVMQKAFDANAKSITTADQMIQKAINMKK</sequence>
<evidence type="ECO:0000259" key="8">
    <source>
        <dbReference type="Pfam" id="PF07559"/>
    </source>
</evidence>
<dbReference type="Proteomes" id="UP001321445">
    <property type="component" value="Chromosome"/>
</dbReference>
<evidence type="ECO:0000256" key="1">
    <source>
        <dbReference type="ARBA" id="ARBA00004117"/>
    </source>
</evidence>
<dbReference type="NCBIfam" id="TIGR03506">
    <property type="entry name" value="FlgEFG_subfam"/>
    <property type="match status" value="1"/>
</dbReference>
<evidence type="ECO:0000313" key="10">
    <source>
        <dbReference type="EMBL" id="BDY13087.1"/>
    </source>
</evidence>
<dbReference type="Pfam" id="PF00460">
    <property type="entry name" value="Flg_bb_rod"/>
    <property type="match status" value="1"/>
</dbReference>
<dbReference type="InterPro" id="IPR037925">
    <property type="entry name" value="FlgE/F/G-like"/>
</dbReference>
<reference evidence="10 11" key="1">
    <citation type="submission" date="2023-03" db="EMBL/GenBank/DDBJ databases">
        <title>Description of Hydrogenimonas sp. ISO32.</title>
        <authorList>
            <person name="Mino S."/>
            <person name="Fukazawa S."/>
            <person name="Sawabe T."/>
        </authorList>
    </citation>
    <scope>NUCLEOTIDE SEQUENCE [LARGE SCALE GENOMIC DNA]</scope>
    <source>
        <strain evidence="10 11">ISO32</strain>
    </source>
</reference>
<feature type="domain" description="Flagellar basal body rod protein N-terminal" evidence="6">
    <location>
        <begin position="5"/>
        <end position="35"/>
    </location>
</feature>
<evidence type="ECO:0000259" key="7">
    <source>
        <dbReference type="Pfam" id="PF06429"/>
    </source>
</evidence>
<protein>
    <recommendedName>
        <fullName evidence="3">Flagellar hook protein FlgE</fullName>
    </recommendedName>
</protein>
<name>A0ABN6WYA2_9BACT</name>
<dbReference type="Gene3D" id="2.60.98.20">
    <property type="entry name" value="Flagellar hook protein FlgE"/>
    <property type="match status" value="1"/>
</dbReference>
<dbReference type="PANTHER" id="PTHR30435:SF19">
    <property type="entry name" value="FLAGELLAR BASAL-BODY ROD PROTEIN FLGG"/>
    <property type="match status" value="1"/>
</dbReference>
<dbReference type="RefSeq" id="WP_286336061.1">
    <property type="nucleotide sequence ID" value="NZ_AP027370.1"/>
</dbReference>
<evidence type="ECO:0000259" key="6">
    <source>
        <dbReference type="Pfam" id="PF00460"/>
    </source>
</evidence>
<evidence type="ECO:0000256" key="4">
    <source>
        <dbReference type="ARBA" id="ARBA00023143"/>
    </source>
</evidence>
<dbReference type="InterPro" id="IPR010930">
    <property type="entry name" value="Flg_bb/hook_C_dom"/>
</dbReference>
<dbReference type="Pfam" id="PF22692">
    <property type="entry name" value="LlgE_F_G_D1"/>
    <property type="match status" value="1"/>
</dbReference>
<keyword evidence="10" id="KW-0966">Cell projection</keyword>
<keyword evidence="11" id="KW-1185">Reference proteome</keyword>
<comment type="similarity">
    <text evidence="2 5">Belongs to the flagella basal body rod proteins family.</text>
</comment>
<evidence type="ECO:0000313" key="11">
    <source>
        <dbReference type="Proteomes" id="UP001321445"/>
    </source>
</evidence>
<comment type="subcellular location">
    <subcellularLocation>
        <location evidence="1 5">Bacterial flagellum basal body</location>
    </subcellularLocation>
</comment>
<keyword evidence="10" id="KW-0969">Cilium</keyword>